<evidence type="ECO:0000313" key="2">
    <source>
        <dbReference type="Proteomes" id="UP000245771"/>
    </source>
</evidence>
<dbReference type="GeneID" id="37022466"/>
<name>A0A316VI96_9BASI</name>
<dbReference type="EMBL" id="KZ819602">
    <property type="protein sequence ID" value="PWN37322.1"/>
    <property type="molecule type" value="Genomic_DNA"/>
</dbReference>
<organism evidence="1 2">
    <name type="scientific">Meira miltonrushii</name>
    <dbReference type="NCBI Taxonomy" id="1280837"/>
    <lineage>
        <taxon>Eukaryota</taxon>
        <taxon>Fungi</taxon>
        <taxon>Dikarya</taxon>
        <taxon>Basidiomycota</taxon>
        <taxon>Ustilaginomycotina</taxon>
        <taxon>Exobasidiomycetes</taxon>
        <taxon>Exobasidiales</taxon>
        <taxon>Brachybasidiaceae</taxon>
        <taxon>Meira</taxon>
    </lineage>
</organism>
<evidence type="ECO:0000313" key="1">
    <source>
        <dbReference type="EMBL" id="PWN37322.1"/>
    </source>
</evidence>
<proteinExistence type="predicted"/>
<protein>
    <submittedName>
        <fullName evidence="1">Uncharacterized protein</fullName>
    </submittedName>
</protein>
<dbReference type="InParanoid" id="A0A316VI96"/>
<dbReference type="RefSeq" id="XP_025357624.1">
    <property type="nucleotide sequence ID" value="XM_025500685.1"/>
</dbReference>
<dbReference type="Proteomes" id="UP000245771">
    <property type="component" value="Unassembled WGS sequence"/>
</dbReference>
<feature type="non-terminal residue" evidence="1">
    <location>
        <position position="1"/>
    </location>
</feature>
<accession>A0A316VI96</accession>
<reference evidence="1 2" key="1">
    <citation type="journal article" date="2018" name="Mol. Biol. Evol.">
        <title>Broad Genomic Sampling Reveals a Smut Pathogenic Ancestry of the Fungal Clade Ustilaginomycotina.</title>
        <authorList>
            <person name="Kijpornyongpan T."/>
            <person name="Mondo S.J."/>
            <person name="Barry K."/>
            <person name="Sandor L."/>
            <person name="Lee J."/>
            <person name="Lipzen A."/>
            <person name="Pangilinan J."/>
            <person name="LaButti K."/>
            <person name="Hainaut M."/>
            <person name="Henrissat B."/>
            <person name="Grigoriev I.V."/>
            <person name="Spatafora J.W."/>
            <person name="Aime M.C."/>
        </authorList>
    </citation>
    <scope>NUCLEOTIDE SEQUENCE [LARGE SCALE GENOMIC DNA]</scope>
    <source>
        <strain evidence="1 2">MCA 3882</strain>
    </source>
</reference>
<sequence>TAPDATQNSSRVSGVVSTEEMVQVSIEEMVQDSTQDATQNSSQNPTQIHQGTALDAIQSSVRVGVAISSGRSGARLNTRCHTEFIKSQQSSLNMRNGTPDINNYLSSALFFHAPTSRF</sequence>
<keyword evidence="2" id="KW-1185">Reference proteome</keyword>
<gene>
    <name evidence="1" type="ORF">FA14DRAFT_176619</name>
</gene>
<dbReference type="AlphaFoldDB" id="A0A316VI96"/>